<evidence type="ECO:0000313" key="8">
    <source>
        <dbReference type="Proteomes" id="UP001319180"/>
    </source>
</evidence>
<dbReference type="InterPro" id="IPR017039">
    <property type="entry name" value="Virul_fac_BrkB"/>
</dbReference>
<comment type="caution">
    <text evidence="7">The sequence shown here is derived from an EMBL/GenBank/DDBJ whole genome shotgun (WGS) entry which is preliminary data.</text>
</comment>
<sequence>MKRLWNRVSLFWKILKQTFKRWSDREPFNNSVIIAYYTIFSLPGLLVIIINLAGVLFGPEAVTHQVSGQISGLVGQDTAKDIEAMILEGNKSKGTVLSTVLSVATLLFGATGVFYQMQQVLNKMWDVKPKPKGKILKLVKDRIFSFGLILVVGFLLLVSLLLSAALSAVSDWVSSMLSEAFAVFFHVLDIAVSVGIITLLFASIFKFLPDARIRWRDVWVGALLTAALFVVAKFALGVYFGNANPASAYGAAGTIILIMLWVSYAGLILLFGAEFTQVYAEAHGRHVEPDSDAVPATAEALKTARTAS</sequence>
<dbReference type="EMBL" id="JAHESC010000028">
    <property type="protein sequence ID" value="MBT1688603.1"/>
    <property type="molecule type" value="Genomic_DNA"/>
</dbReference>
<name>A0AAP2DAX0_9BACT</name>
<evidence type="ECO:0000256" key="2">
    <source>
        <dbReference type="ARBA" id="ARBA00022475"/>
    </source>
</evidence>
<keyword evidence="2" id="KW-1003">Cell membrane</keyword>
<dbReference type="NCBIfam" id="TIGR00765">
    <property type="entry name" value="yihY_not_rbn"/>
    <property type="match status" value="1"/>
</dbReference>
<reference evidence="7 8" key="1">
    <citation type="submission" date="2021-05" db="EMBL/GenBank/DDBJ databases">
        <title>A Polyphasic approach of four new species of the genus Ohtaekwangia: Ohtaekwangia histidinii sp. nov., Ohtaekwangia cretensis sp. nov., Ohtaekwangia indiensis sp. nov., Ohtaekwangia reichenbachii sp. nov. from diverse environment.</title>
        <authorList>
            <person name="Octaviana S."/>
        </authorList>
    </citation>
    <scope>NUCLEOTIDE SEQUENCE [LARGE SCALE GENOMIC DNA]</scope>
    <source>
        <strain evidence="7 8">PWU37</strain>
    </source>
</reference>
<dbReference type="PIRSF" id="PIRSF035875">
    <property type="entry name" value="RNase_BN"/>
    <property type="match status" value="1"/>
</dbReference>
<keyword evidence="5 6" id="KW-0472">Membrane</keyword>
<dbReference type="PANTHER" id="PTHR30213">
    <property type="entry name" value="INNER MEMBRANE PROTEIN YHJD"/>
    <property type="match status" value="1"/>
</dbReference>
<protein>
    <submittedName>
        <fullName evidence="7">YihY/virulence factor BrkB family protein</fullName>
    </submittedName>
</protein>
<feature type="transmembrane region" description="Helical" evidence="6">
    <location>
        <begin position="246"/>
        <end position="271"/>
    </location>
</feature>
<dbReference type="PANTHER" id="PTHR30213:SF1">
    <property type="entry name" value="INNER MEMBRANE PROTEIN YHJD"/>
    <property type="match status" value="1"/>
</dbReference>
<keyword evidence="8" id="KW-1185">Reference proteome</keyword>
<evidence type="ECO:0000313" key="7">
    <source>
        <dbReference type="EMBL" id="MBT1688603.1"/>
    </source>
</evidence>
<evidence type="ECO:0000256" key="1">
    <source>
        <dbReference type="ARBA" id="ARBA00004651"/>
    </source>
</evidence>
<keyword evidence="4 6" id="KW-1133">Transmembrane helix</keyword>
<dbReference type="AlphaFoldDB" id="A0AAP2DAX0"/>
<feature type="transmembrane region" description="Helical" evidence="6">
    <location>
        <begin position="34"/>
        <end position="57"/>
    </location>
</feature>
<evidence type="ECO:0000256" key="4">
    <source>
        <dbReference type="ARBA" id="ARBA00022989"/>
    </source>
</evidence>
<gene>
    <name evidence="7" type="ORF">KK078_18680</name>
</gene>
<dbReference type="Proteomes" id="UP001319180">
    <property type="component" value="Unassembled WGS sequence"/>
</dbReference>
<feature type="transmembrane region" description="Helical" evidence="6">
    <location>
        <begin position="217"/>
        <end position="240"/>
    </location>
</feature>
<feature type="transmembrane region" description="Helical" evidence="6">
    <location>
        <begin position="95"/>
        <end position="115"/>
    </location>
</feature>
<dbReference type="GO" id="GO:0005886">
    <property type="term" value="C:plasma membrane"/>
    <property type="evidence" value="ECO:0007669"/>
    <property type="project" value="UniProtKB-SubCell"/>
</dbReference>
<evidence type="ECO:0000256" key="3">
    <source>
        <dbReference type="ARBA" id="ARBA00022692"/>
    </source>
</evidence>
<feature type="transmembrane region" description="Helical" evidence="6">
    <location>
        <begin position="143"/>
        <end position="169"/>
    </location>
</feature>
<evidence type="ECO:0000256" key="6">
    <source>
        <dbReference type="SAM" id="Phobius"/>
    </source>
</evidence>
<evidence type="ECO:0000256" key="5">
    <source>
        <dbReference type="ARBA" id="ARBA00023136"/>
    </source>
</evidence>
<keyword evidence="3 6" id="KW-0812">Transmembrane</keyword>
<comment type="subcellular location">
    <subcellularLocation>
        <location evidence="1">Cell membrane</location>
        <topology evidence="1">Multi-pass membrane protein</topology>
    </subcellularLocation>
</comment>
<proteinExistence type="predicted"/>
<accession>A0AAP2DAX0</accession>
<feature type="transmembrane region" description="Helical" evidence="6">
    <location>
        <begin position="181"/>
        <end position="205"/>
    </location>
</feature>
<organism evidence="7 8">
    <name type="scientific">Dawidia soli</name>
    <dbReference type="NCBI Taxonomy" id="2782352"/>
    <lineage>
        <taxon>Bacteria</taxon>
        <taxon>Pseudomonadati</taxon>
        <taxon>Bacteroidota</taxon>
        <taxon>Cytophagia</taxon>
        <taxon>Cytophagales</taxon>
        <taxon>Chryseotaleaceae</taxon>
        <taxon>Dawidia</taxon>
    </lineage>
</organism>
<dbReference type="RefSeq" id="WP_254091827.1">
    <property type="nucleotide sequence ID" value="NZ_JAHESC010000028.1"/>
</dbReference>
<dbReference type="Pfam" id="PF03631">
    <property type="entry name" value="Virul_fac_BrkB"/>
    <property type="match status" value="1"/>
</dbReference>